<evidence type="ECO:0000313" key="1">
    <source>
        <dbReference type="EMBL" id="CAJ62708.1"/>
    </source>
</evidence>
<dbReference type="HOGENOM" id="CLU_061724_0_0_11"/>
<protein>
    <recommendedName>
        <fullName evidence="3">SalK</fullName>
    </recommendedName>
</protein>
<organism evidence="1 2">
    <name type="scientific">Frankia alni (strain DSM 45986 / CECT 9034 / ACN14a)</name>
    <dbReference type="NCBI Taxonomy" id="326424"/>
    <lineage>
        <taxon>Bacteria</taxon>
        <taxon>Bacillati</taxon>
        <taxon>Actinomycetota</taxon>
        <taxon>Actinomycetes</taxon>
        <taxon>Frankiales</taxon>
        <taxon>Frankiaceae</taxon>
        <taxon>Frankia</taxon>
    </lineage>
</organism>
<accession>Q0RIG1</accession>
<reference evidence="1 2" key="1">
    <citation type="journal article" date="2007" name="Genome Res.">
        <title>Genome characteristics of facultatively symbiotic Frankia sp. strains reflect host range and host plant biogeography.</title>
        <authorList>
            <person name="Normand P."/>
            <person name="Lapierre P."/>
            <person name="Tisa L.S."/>
            <person name="Gogarten J.P."/>
            <person name="Alloisio N."/>
            <person name="Bagnarol E."/>
            <person name="Bassi C.A."/>
            <person name="Berry A.M."/>
            <person name="Bickhart D.M."/>
            <person name="Choisne N."/>
            <person name="Couloux A."/>
            <person name="Cournoyer B."/>
            <person name="Cruveiller S."/>
            <person name="Daubin V."/>
            <person name="Demange N."/>
            <person name="Francino M.P."/>
            <person name="Goltsman E."/>
            <person name="Huang Y."/>
            <person name="Kopp O.R."/>
            <person name="Labarre L."/>
            <person name="Lapidus A."/>
            <person name="Lavire C."/>
            <person name="Marechal J."/>
            <person name="Martinez M."/>
            <person name="Mastronunzio J.E."/>
            <person name="Mullin B.C."/>
            <person name="Niemann J."/>
            <person name="Pujic P."/>
            <person name="Rawnsley T."/>
            <person name="Rouy Z."/>
            <person name="Schenowitz C."/>
            <person name="Sellstedt A."/>
            <person name="Tavares F."/>
            <person name="Tomkins J.P."/>
            <person name="Vallenet D."/>
            <person name="Valverde C."/>
            <person name="Wall L.G."/>
            <person name="Wang Y."/>
            <person name="Medigue C."/>
            <person name="Benson D.R."/>
        </authorList>
    </citation>
    <scope>NUCLEOTIDE SEQUENCE [LARGE SCALE GENOMIC DNA]</scope>
    <source>
        <strain evidence="2">DSM 45986 / CECT 9034 / ACN14a</strain>
    </source>
</reference>
<dbReference type="NCBIfam" id="NF047719">
    <property type="entry name" value="SCO6745_fam_HTH"/>
    <property type="match status" value="1"/>
</dbReference>
<dbReference type="STRING" id="326424.FRAAL4066"/>
<dbReference type="AlphaFoldDB" id="Q0RIG1"/>
<dbReference type="EMBL" id="CT573213">
    <property type="protein sequence ID" value="CAJ62708.1"/>
    <property type="molecule type" value="Genomic_DNA"/>
</dbReference>
<dbReference type="eggNOG" id="COG1846">
    <property type="taxonomic scope" value="Bacteria"/>
</dbReference>
<dbReference type="KEGG" id="fal:FRAAL4066"/>
<dbReference type="RefSeq" id="WP_011605196.1">
    <property type="nucleotide sequence ID" value="NC_008278.1"/>
</dbReference>
<proteinExistence type="predicted"/>
<keyword evidence="2" id="KW-1185">Reference proteome</keyword>
<dbReference type="InterPro" id="IPR054058">
    <property type="entry name" value="HTH_67"/>
</dbReference>
<evidence type="ECO:0008006" key="3">
    <source>
        <dbReference type="Google" id="ProtNLM"/>
    </source>
</evidence>
<sequence>MTTEGNLLTGHEADGGVDVARTRPALLAIEPTFGAGVLCPAVHAALDRLDLGLDDVAVVNLVTRAALLGPASADVVVATFYNVNPRLVESVIPAVWRKASPEAVLAAQQAAFAPVLAAALAPIDPAELGELAELARAAGQAAAANREGRPLLAGLAALPWPREDHLVIWHAAKVLREHRGDGHIAGLVLEGLRGIDALVIHAAYEGWPGELLRDSRRWDPPAWDASVASLRRRGWLTEAATPEVTPEVTPELTAAVTPELTAAVTPELTAEGRRRRRWIEDRTDQLAALAYAPIGDAGMDRMIELGAKVVAALGAAGLATRLRRPVAR</sequence>
<name>Q0RIG1_FRAAA</name>
<dbReference type="Pfam" id="PF21863">
    <property type="entry name" value="HTH_67"/>
    <property type="match status" value="1"/>
</dbReference>
<dbReference type="Proteomes" id="UP000000657">
    <property type="component" value="Chromosome"/>
</dbReference>
<evidence type="ECO:0000313" key="2">
    <source>
        <dbReference type="Proteomes" id="UP000000657"/>
    </source>
</evidence>
<gene>
    <name evidence="1" type="ordered locus">FRAAL4066</name>
</gene>